<sequence>MPLLPGGNGGAAAVSSTSRACTSRMRRHVARRQRVSTGCCGMVKRQKLNHDKSVRRMHVVVQRLFTTHAVTEEYGKTSPSRCIAAQKGEKCGSSALASVFKSVKQHRHHTRQ</sequence>
<protein>
    <submittedName>
        <fullName evidence="1">Uncharacterized protein</fullName>
    </submittedName>
</protein>
<evidence type="ECO:0000313" key="1">
    <source>
        <dbReference type="EMBL" id="GBO33838.1"/>
    </source>
</evidence>
<evidence type="ECO:0000313" key="2">
    <source>
        <dbReference type="Proteomes" id="UP000499080"/>
    </source>
</evidence>
<proteinExistence type="predicted"/>
<organism evidence="1 2">
    <name type="scientific">Araneus ventricosus</name>
    <name type="common">Orbweaver spider</name>
    <name type="synonym">Epeira ventricosa</name>
    <dbReference type="NCBI Taxonomy" id="182803"/>
    <lineage>
        <taxon>Eukaryota</taxon>
        <taxon>Metazoa</taxon>
        <taxon>Ecdysozoa</taxon>
        <taxon>Arthropoda</taxon>
        <taxon>Chelicerata</taxon>
        <taxon>Arachnida</taxon>
        <taxon>Araneae</taxon>
        <taxon>Araneomorphae</taxon>
        <taxon>Entelegynae</taxon>
        <taxon>Araneoidea</taxon>
        <taxon>Araneidae</taxon>
        <taxon>Araneus</taxon>
    </lineage>
</organism>
<dbReference type="Proteomes" id="UP000499080">
    <property type="component" value="Unassembled WGS sequence"/>
</dbReference>
<comment type="caution">
    <text evidence="1">The sequence shown here is derived from an EMBL/GenBank/DDBJ whole genome shotgun (WGS) entry which is preliminary data.</text>
</comment>
<name>A0A4Y2WBC3_ARAVE</name>
<dbReference type="EMBL" id="BGPR01057542">
    <property type="protein sequence ID" value="GBO33838.1"/>
    <property type="molecule type" value="Genomic_DNA"/>
</dbReference>
<keyword evidence="2" id="KW-1185">Reference proteome</keyword>
<gene>
    <name evidence="1" type="ORF">AVEN_205617_1</name>
</gene>
<reference evidence="1 2" key="1">
    <citation type="journal article" date="2019" name="Sci. Rep.">
        <title>Orb-weaving spider Araneus ventricosus genome elucidates the spidroin gene catalogue.</title>
        <authorList>
            <person name="Kono N."/>
            <person name="Nakamura H."/>
            <person name="Ohtoshi R."/>
            <person name="Moran D.A.P."/>
            <person name="Shinohara A."/>
            <person name="Yoshida Y."/>
            <person name="Fujiwara M."/>
            <person name="Mori M."/>
            <person name="Tomita M."/>
            <person name="Arakawa K."/>
        </authorList>
    </citation>
    <scope>NUCLEOTIDE SEQUENCE [LARGE SCALE GENOMIC DNA]</scope>
</reference>
<dbReference type="AlphaFoldDB" id="A0A4Y2WBC3"/>
<accession>A0A4Y2WBC3</accession>